<dbReference type="PANTHER" id="PTHR19308">
    <property type="entry name" value="PHOSPHATIDYLCHOLINE TRANSFER PROTEIN"/>
    <property type="match status" value="1"/>
</dbReference>
<evidence type="ECO:0000313" key="4">
    <source>
        <dbReference type="Proteomes" id="UP001060919"/>
    </source>
</evidence>
<evidence type="ECO:0000256" key="1">
    <source>
        <dbReference type="SAM" id="SignalP"/>
    </source>
</evidence>
<dbReference type="SUPFAM" id="SSF55961">
    <property type="entry name" value="Bet v1-like"/>
    <property type="match status" value="1"/>
</dbReference>
<dbReference type="InterPro" id="IPR051213">
    <property type="entry name" value="START_lipid_transfer"/>
</dbReference>
<dbReference type="GO" id="GO:0008289">
    <property type="term" value="F:lipid binding"/>
    <property type="evidence" value="ECO:0007669"/>
    <property type="project" value="InterPro"/>
</dbReference>
<dbReference type="GO" id="GO:0005737">
    <property type="term" value="C:cytoplasm"/>
    <property type="evidence" value="ECO:0007669"/>
    <property type="project" value="UniProtKB-ARBA"/>
</dbReference>
<evidence type="ECO:0000259" key="2">
    <source>
        <dbReference type="Pfam" id="PF01852"/>
    </source>
</evidence>
<dbReference type="AlphaFoldDB" id="A0A916DSR4"/>
<organism evidence="3 4">
    <name type="scientific">Aureispira anguillae</name>
    <dbReference type="NCBI Taxonomy" id="2864201"/>
    <lineage>
        <taxon>Bacteria</taxon>
        <taxon>Pseudomonadati</taxon>
        <taxon>Bacteroidota</taxon>
        <taxon>Saprospiria</taxon>
        <taxon>Saprospirales</taxon>
        <taxon>Saprospiraceae</taxon>
        <taxon>Aureispira</taxon>
    </lineage>
</organism>
<keyword evidence="4" id="KW-1185">Reference proteome</keyword>
<dbReference type="RefSeq" id="WP_264788058.1">
    <property type="nucleotide sequence ID" value="NZ_AP026867.1"/>
</dbReference>
<sequence>MRTTHYPIYSLLIVLGLFSSFSTLSAQSWKVAKDKNGVKVETRFIEGWSIKQYRATVYIKTTLAKAVEAYRDPVQRKAFMARSIEVSNLKEISKNEIITYNLGNAPWPVADRDNITHSIFKYSNNQVKVTMVSIPDFIPEKSGIVRVPRSEGFWLFIDQGNGIIKVVQQSVADLGGAVPDWLVNSTIVEGPYDVLLALKNMLQK</sequence>
<name>A0A916DSR4_9BACT</name>
<protein>
    <submittedName>
        <fullName evidence="3">START domain-containing protein</fullName>
    </submittedName>
</protein>
<proteinExistence type="predicted"/>
<gene>
    <name evidence="3" type="ORF">AsAng_0034230</name>
</gene>
<dbReference type="InterPro" id="IPR028347">
    <property type="entry name" value="START_dom_prot"/>
</dbReference>
<dbReference type="PANTHER" id="PTHR19308:SF14">
    <property type="entry name" value="START DOMAIN-CONTAINING PROTEIN"/>
    <property type="match status" value="1"/>
</dbReference>
<dbReference type="InterPro" id="IPR023393">
    <property type="entry name" value="START-like_dom_sf"/>
</dbReference>
<feature type="chain" id="PRO_5037503218" evidence="1">
    <location>
        <begin position="27"/>
        <end position="204"/>
    </location>
</feature>
<feature type="domain" description="START" evidence="2">
    <location>
        <begin position="26"/>
        <end position="194"/>
    </location>
</feature>
<dbReference type="InterPro" id="IPR002913">
    <property type="entry name" value="START_lipid-bd_dom"/>
</dbReference>
<dbReference type="PIRSF" id="PIRSF039033">
    <property type="entry name" value="START_dom"/>
    <property type="match status" value="1"/>
</dbReference>
<evidence type="ECO:0000313" key="3">
    <source>
        <dbReference type="EMBL" id="BDS12699.1"/>
    </source>
</evidence>
<dbReference type="EMBL" id="AP026867">
    <property type="protein sequence ID" value="BDS12699.1"/>
    <property type="molecule type" value="Genomic_DNA"/>
</dbReference>
<dbReference type="Proteomes" id="UP001060919">
    <property type="component" value="Chromosome"/>
</dbReference>
<keyword evidence="1" id="KW-0732">Signal</keyword>
<dbReference type="Pfam" id="PF01852">
    <property type="entry name" value="START"/>
    <property type="match status" value="1"/>
</dbReference>
<reference evidence="3" key="1">
    <citation type="submission" date="2022-09" db="EMBL/GenBank/DDBJ databases">
        <title>Aureispira anguillicida sp. nov., isolated from Leptocephalus of Japanese eel Anguilla japonica.</title>
        <authorList>
            <person name="Yuasa K."/>
            <person name="Mekata T."/>
            <person name="Ikunari K."/>
        </authorList>
    </citation>
    <scope>NUCLEOTIDE SEQUENCE</scope>
    <source>
        <strain evidence="3">EL160426</strain>
    </source>
</reference>
<dbReference type="Gene3D" id="3.30.530.20">
    <property type="match status" value="1"/>
</dbReference>
<dbReference type="KEGG" id="aup:AsAng_0034230"/>
<accession>A0A916DSR4</accession>
<feature type="signal peptide" evidence="1">
    <location>
        <begin position="1"/>
        <end position="26"/>
    </location>
</feature>